<comment type="caution">
    <text evidence="3">The sequence shown here is derived from an EMBL/GenBank/DDBJ whole genome shotgun (WGS) entry which is preliminary data.</text>
</comment>
<evidence type="ECO:0000313" key="4">
    <source>
        <dbReference type="Proteomes" id="UP000779507"/>
    </source>
</evidence>
<dbReference type="RefSeq" id="WP_173810932.1">
    <property type="nucleotide sequence ID" value="NZ_JABSNP010000014.1"/>
</dbReference>
<dbReference type="Pfam" id="PF08534">
    <property type="entry name" value="Redoxin"/>
    <property type="match status" value="1"/>
</dbReference>
<dbReference type="InterPro" id="IPR036249">
    <property type="entry name" value="Thioredoxin-like_sf"/>
</dbReference>
<name>A0ABX2FSI4_9BACT</name>
<dbReference type="InterPro" id="IPR050553">
    <property type="entry name" value="Thioredoxin_ResA/DsbE_sf"/>
</dbReference>
<protein>
    <submittedName>
        <fullName evidence="3">Thiol-disulfide isomerase/thioredoxin</fullName>
    </submittedName>
</protein>
<feature type="signal peptide" evidence="1">
    <location>
        <begin position="1"/>
        <end position="17"/>
    </location>
</feature>
<keyword evidence="3" id="KW-0413">Isomerase</keyword>
<evidence type="ECO:0000313" key="3">
    <source>
        <dbReference type="EMBL" id="NRT20153.1"/>
    </source>
</evidence>
<dbReference type="PANTHER" id="PTHR42852:SF13">
    <property type="entry name" value="PROTEIN DIPZ"/>
    <property type="match status" value="1"/>
</dbReference>
<dbReference type="CDD" id="cd02966">
    <property type="entry name" value="TlpA_like_family"/>
    <property type="match status" value="1"/>
</dbReference>
<dbReference type="PROSITE" id="PS51257">
    <property type="entry name" value="PROKAR_LIPOPROTEIN"/>
    <property type="match status" value="1"/>
</dbReference>
<dbReference type="PANTHER" id="PTHR42852">
    <property type="entry name" value="THIOL:DISULFIDE INTERCHANGE PROTEIN DSBE"/>
    <property type="match status" value="1"/>
</dbReference>
<evidence type="ECO:0000256" key="1">
    <source>
        <dbReference type="SAM" id="SignalP"/>
    </source>
</evidence>
<sequence length="444" mass="48004">MKNTTLALLAGAALSLAGCQGNSTKTETAATTGTPAAALLTPGPWRGELAAQGQKIPFLFEVKTEAGQPVVYLINKGLNGEERLRCPEISAAGDSVTIKLHVFDAALVVRADGAGKLKGTWVKYDAKGPYRVPLVASAGAQPLFADDDSGEKKFIVRVSGGQKDITLKVLFKDEKGNSYRAVGILDYTGKNYTGTFLTSTGDYRYLAGNIVGREDGSHIFLSTFDGSHAFLFDAKDASHGNGAFSDIKGDFYSGKSGHETWTATLDPKAKLPDADTLTYLRKGESRLNFKFPSIAQGSISPTDAKYRGKVVVVQVLGSWCPNCMDETAYLAPWYDKNKQRGVEIIGLGYERMPEYDRAAARLRKLKERYHIGYDLAVAGVSNKDSVAKSMPQLAKFLGFPTTVFIDKKGAVRKIHTGFSGPGTGKYYAEETAAFNQEVDKLLKE</sequence>
<dbReference type="InterPro" id="IPR013766">
    <property type="entry name" value="Thioredoxin_domain"/>
</dbReference>
<gene>
    <name evidence="3" type="ORF">HNP98_002992</name>
</gene>
<dbReference type="PROSITE" id="PS51352">
    <property type="entry name" value="THIOREDOXIN_2"/>
    <property type="match status" value="1"/>
</dbReference>
<keyword evidence="1" id="KW-0732">Signal</keyword>
<feature type="domain" description="Thioredoxin" evidence="2">
    <location>
        <begin position="280"/>
        <end position="443"/>
    </location>
</feature>
<reference evidence="3 4" key="1">
    <citation type="submission" date="2020-05" db="EMBL/GenBank/DDBJ databases">
        <title>Genomic Encyclopedia of Type Strains, Phase IV (KMG-V): Genome sequencing to study the core and pangenomes of soil and plant-associated prokaryotes.</title>
        <authorList>
            <person name="Whitman W."/>
        </authorList>
    </citation>
    <scope>NUCLEOTIDE SEQUENCE [LARGE SCALE GENOMIC DNA]</scope>
    <source>
        <strain evidence="3 4">9A</strain>
    </source>
</reference>
<feature type="chain" id="PRO_5047386829" evidence="1">
    <location>
        <begin position="18"/>
        <end position="444"/>
    </location>
</feature>
<proteinExistence type="predicted"/>
<dbReference type="Gene3D" id="3.40.30.10">
    <property type="entry name" value="Glutaredoxin"/>
    <property type="match status" value="1"/>
</dbReference>
<accession>A0ABX2FSI4</accession>
<keyword evidence="4" id="KW-1185">Reference proteome</keyword>
<dbReference type="SUPFAM" id="SSF52833">
    <property type="entry name" value="Thioredoxin-like"/>
    <property type="match status" value="1"/>
</dbReference>
<evidence type="ECO:0000259" key="2">
    <source>
        <dbReference type="PROSITE" id="PS51352"/>
    </source>
</evidence>
<dbReference type="Proteomes" id="UP000779507">
    <property type="component" value="Unassembled WGS sequence"/>
</dbReference>
<dbReference type="InterPro" id="IPR013740">
    <property type="entry name" value="Redoxin"/>
</dbReference>
<dbReference type="EMBL" id="JABSNP010000014">
    <property type="protein sequence ID" value="NRT20153.1"/>
    <property type="molecule type" value="Genomic_DNA"/>
</dbReference>
<organism evidence="3 4">
    <name type="scientific">Hymenobacter caeli</name>
    <dbReference type="NCBI Taxonomy" id="2735894"/>
    <lineage>
        <taxon>Bacteria</taxon>
        <taxon>Pseudomonadati</taxon>
        <taxon>Bacteroidota</taxon>
        <taxon>Cytophagia</taxon>
        <taxon>Cytophagales</taxon>
        <taxon>Hymenobacteraceae</taxon>
        <taxon>Hymenobacter</taxon>
    </lineage>
</organism>
<dbReference type="GO" id="GO:0016853">
    <property type="term" value="F:isomerase activity"/>
    <property type="evidence" value="ECO:0007669"/>
    <property type="project" value="UniProtKB-KW"/>
</dbReference>